<feature type="domain" description="EIPR1-like beta-propeller" evidence="7">
    <location>
        <begin position="63"/>
        <end position="281"/>
    </location>
</feature>
<comment type="caution">
    <text evidence="8">The sequence shown here is derived from an EMBL/GenBank/DDBJ whole genome shotgun (WGS) entry which is preliminary data.</text>
</comment>
<dbReference type="NCBIfam" id="TIGR01509">
    <property type="entry name" value="HAD-SF-IA-v3"/>
    <property type="match status" value="1"/>
</dbReference>
<evidence type="ECO:0000313" key="9">
    <source>
        <dbReference type="Proteomes" id="UP000054636"/>
    </source>
</evidence>
<organism evidence="8 9">
    <name type="scientific">Phytophthora nicotianae</name>
    <name type="common">Potato buckeye rot agent</name>
    <name type="synonym">Phytophthora parasitica</name>
    <dbReference type="NCBI Taxonomy" id="4792"/>
    <lineage>
        <taxon>Eukaryota</taxon>
        <taxon>Sar</taxon>
        <taxon>Stramenopiles</taxon>
        <taxon>Oomycota</taxon>
        <taxon>Peronosporomycetes</taxon>
        <taxon>Peronosporales</taxon>
        <taxon>Peronosporaceae</taxon>
        <taxon>Phytophthora</taxon>
    </lineage>
</organism>
<dbReference type="InterPro" id="IPR023198">
    <property type="entry name" value="PGP-like_dom2"/>
</dbReference>
<dbReference type="PROSITE" id="PS00678">
    <property type="entry name" value="WD_REPEATS_1"/>
    <property type="match status" value="3"/>
</dbReference>
<dbReference type="Proteomes" id="UP000054636">
    <property type="component" value="Unassembled WGS sequence"/>
</dbReference>
<evidence type="ECO:0000256" key="3">
    <source>
        <dbReference type="ARBA" id="ARBA00022737"/>
    </source>
</evidence>
<keyword evidence="4" id="KW-0539">Nucleus</keyword>
<dbReference type="Pfam" id="PF13419">
    <property type="entry name" value="HAD_2"/>
    <property type="match status" value="1"/>
</dbReference>
<comment type="subcellular location">
    <subcellularLocation>
        <location evidence="1">Nucleus</location>
    </subcellularLocation>
</comment>
<dbReference type="PROSITE" id="PS50082">
    <property type="entry name" value="WD_REPEATS_2"/>
    <property type="match status" value="4"/>
</dbReference>
<proteinExistence type="predicted"/>
<dbReference type="InterPro" id="IPR036322">
    <property type="entry name" value="WD40_repeat_dom_sf"/>
</dbReference>
<dbReference type="InterPro" id="IPR059104">
    <property type="entry name" value="Beta-prop_EIPR1-like"/>
</dbReference>
<dbReference type="CDD" id="cd00200">
    <property type="entry name" value="WD40"/>
    <property type="match status" value="1"/>
</dbReference>
<dbReference type="PANTHER" id="PTHR22850">
    <property type="entry name" value="WD40 REPEAT FAMILY"/>
    <property type="match status" value="1"/>
</dbReference>
<name>A0A0W8CZ05_PHYNI</name>
<feature type="repeat" description="WD" evidence="5">
    <location>
        <begin position="159"/>
        <end position="201"/>
    </location>
</feature>
<dbReference type="Pfam" id="PF23609">
    <property type="entry name" value="Beta-prop_EIPR1"/>
    <property type="match status" value="1"/>
</dbReference>
<dbReference type="InterPro" id="IPR036412">
    <property type="entry name" value="HAD-like_sf"/>
</dbReference>
<dbReference type="InterPro" id="IPR015943">
    <property type="entry name" value="WD40/YVTN_repeat-like_dom_sf"/>
</dbReference>
<feature type="repeat" description="WD" evidence="5">
    <location>
        <begin position="205"/>
        <end position="247"/>
    </location>
</feature>
<keyword evidence="3" id="KW-0677">Repeat</keyword>
<dbReference type="InterPro" id="IPR001680">
    <property type="entry name" value="WD40_rpt"/>
</dbReference>
<keyword evidence="2 5" id="KW-0853">WD repeat</keyword>
<dbReference type="InterPro" id="IPR020472">
    <property type="entry name" value="WD40_PAC1"/>
</dbReference>
<dbReference type="SFLD" id="SFLDS00003">
    <property type="entry name" value="Haloacid_Dehalogenase"/>
    <property type="match status" value="1"/>
</dbReference>
<dbReference type="Gene3D" id="1.10.150.240">
    <property type="entry name" value="Putative phosphatase, domain 2"/>
    <property type="match status" value="1"/>
</dbReference>
<dbReference type="EMBL" id="LNFP01000823">
    <property type="protein sequence ID" value="KUF89322.1"/>
    <property type="molecule type" value="Genomic_DNA"/>
</dbReference>
<dbReference type="SUPFAM" id="SSF56784">
    <property type="entry name" value="HAD-like"/>
    <property type="match status" value="1"/>
</dbReference>
<evidence type="ECO:0000259" key="7">
    <source>
        <dbReference type="Pfam" id="PF23609"/>
    </source>
</evidence>
<feature type="region of interest" description="Disordered" evidence="6">
    <location>
        <begin position="1"/>
        <end position="24"/>
    </location>
</feature>
<gene>
    <name evidence="8" type="ORF">AM588_10005564</name>
</gene>
<dbReference type="SFLD" id="SFLDG01129">
    <property type="entry name" value="C1.5:_HAD__Beta-PGM__Phosphata"/>
    <property type="match status" value="1"/>
</dbReference>
<dbReference type="Gene3D" id="3.40.50.1000">
    <property type="entry name" value="HAD superfamily/HAD-like"/>
    <property type="match status" value="1"/>
</dbReference>
<dbReference type="GO" id="GO:0005634">
    <property type="term" value="C:nucleus"/>
    <property type="evidence" value="ECO:0007669"/>
    <property type="project" value="UniProtKB-SubCell"/>
</dbReference>
<dbReference type="AlphaFoldDB" id="A0A0W8CZ05"/>
<sequence>MEEVQDLTGDAGDAAEDEEVEPDMRLESEEYRTWKKNTPFLYDLVITHSLDWPSLTVQWLSAPHQGEVNRARCMPSDNLFVATKTPSAEVHVFDISKIKTDAGESIEPTHRLLGHGKEGYGLCWDPHQTHHLISGSNDAIICEWDITKAGTTVEPLHKYTGHSDVIEDVAWHWHHPKIIGSVGDDKKLLIWDMRSESYDKPAATVLAHSAEVNCLAFSPSNEYLVATGSSDKQINLWDLRNLKTKLHSLEGHTDEIYQIQWSPHHDGVLGSCSADRRVLIWDLTKIGEEQAAEDAKDGPPELLFIHAGHTANVVDFSWHPNEPWVVSSVAEDNILQIWQMAEHIYDGEDQDTDQKEITDDDLDNPIIMNNTIPAFFKPKVHGVIFDMDGTLLDTEEPSRLVIDAIMREFGKEFTMTMHKTTLGRPPADWTRMAITAAGLSEEIITPEELFKKWEKSMRDMSDRVEELPGGVEVLTALHERGIPIALATSNSRSVVEAKIKHHPKLFSFFSTIVCGDDPAVKRGKPAPDIFRTAGQRLFGLKEGENGEKPPHCIVFEDSVNGYTAANAADMHSIAIPDVRIHWDEAQRSELFGDADEVIMSLTQFQIDNYDWQL</sequence>
<evidence type="ECO:0000256" key="4">
    <source>
        <dbReference type="ARBA" id="ARBA00023242"/>
    </source>
</evidence>
<dbReference type="InterPro" id="IPR006439">
    <property type="entry name" value="HAD-SF_hydro_IA"/>
</dbReference>
<feature type="repeat" description="WD" evidence="5">
    <location>
        <begin position="249"/>
        <end position="283"/>
    </location>
</feature>
<evidence type="ECO:0000256" key="5">
    <source>
        <dbReference type="PROSITE-ProRule" id="PRU00221"/>
    </source>
</evidence>
<dbReference type="InterPro" id="IPR023214">
    <property type="entry name" value="HAD_sf"/>
</dbReference>
<protein>
    <submittedName>
        <fullName evidence="8">Periodic tryptophan protein 2</fullName>
    </submittedName>
</protein>
<reference evidence="8 9" key="1">
    <citation type="submission" date="2015-11" db="EMBL/GenBank/DDBJ databases">
        <title>Genomes and virulence difference between two physiological races of Phytophthora nicotianae.</title>
        <authorList>
            <person name="Liu H."/>
            <person name="Ma X."/>
            <person name="Yu H."/>
            <person name="Fang D."/>
            <person name="Li Y."/>
            <person name="Wang X."/>
            <person name="Wang W."/>
            <person name="Dong Y."/>
            <person name="Xiao B."/>
        </authorList>
    </citation>
    <scope>NUCLEOTIDE SEQUENCE [LARGE SCALE GENOMIC DNA]</scope>
    <source>
        <strain evidence="9">race 1</strain>
    </source>
</reference>
<evidence type="ECO:0000256" key="2">
    <source>
        <dbReference type="ARBA" id="ARBA00022574"/>
    </source>
</evidence>
<dbReference type="InterPro" id="IPR050459">
    <property type="entry name" value="WD_repeat_RBAP46/RBAP48/MSI1"/>
</dbReference>
<evidence type="ECO:0000313" key="8">
    <source>
        <dbReference type="EMBL" id="KUF89322.1"/>
    </source>
</evidence>
<dbReference type="Gene3D" id="2.130.10.10">
    <property type="entry name" value="YVTN repeat-like/Quinoprotein amine dehydrogenase"/>
    <property type="match status" value="1"/>
</dbReference>
<dbReference type="SUPFAM" id="SSF50978">
    <property type="entry name" value="WD40 repeat-like"/>
    <property type="match status" value="1"/>
</dbReference>
<feature type="repeat" description="WD" evidence="5">
    <location>
        <begin position="306"/>
        <end position="340"/>
    </location>
</feature>
<dbReference type="PROSITE" id="PS50294">
    <property type="entry name" value="WD_REPEATS_REGION"/>
    <property type="match status" value="2"/>
</dbReference>
<dbReference type="InterPro" id="IPR019775">
    <property type="entry name" value="WD40_repeat_CS"/>
</dbReference>
<dbReference type="Pfam" id="PF00400">
    <property type="entry name" value="WD40"/>
    <property type="match status" value="1"/>
</dbReference>
<dbReference type="PRINTS" id="PR00320">
    <property type="entry name" value="GPROTEINBRPT"/>
</dbReference>
<evidence type="ECO:0000256" key="1">
    <source>
        <dbReference type="ARBA" id="ARBA00004123"/>
    </source>
</evidence>
<evidence type="ECO:0000256" key="6">
    <source>
        <dbReference type="SAM" id="MobiDB-lite"/>
    </source>
</evidence>
<dbReference type="InterPro" id="IPR041492">
    <property type="entry name" value="HAD_2"/>
</dbReference>
<dbReference type="SMART" id="SM00320">
    <property type="entry name" value="WD40"/>
    <property type="match status" value="6"/>
</dbReference>
<accession>A0A0W8CZ05</accession>